<evidence type="ECO:0000313" key="1">
    <source>
        <dbReference type="EMBL" id="GAH88417.1"/>
    </source>
</evidence>
<organism evidence="1">
    <name type="scientific">marine sediment metagenome</name>
    <dbReference type="NCBI Taxonomy" id="412755"/>
    <lineage>
        <taxon>unclassified sequences</taxon>
        <taxon>metagenomes</taxon>
        <taxon>ecological metagenomes</taxon>
    </lineage>
</organism>
<accession>X1J362</accession>
<reference evidence="1" key="1">
    <citation type="journal article" date="2014" name="Front. Microbiol.">
        <title>High frequency of phylogenetically diverse reductive dehalogenase-homologous genes in deep subseafloor sedimentary metagenomes.</title>
        <authorList>
            <person name="Kawai M."/>
            <person name="Futagami T."/>
            <person name="Toyoda A."/>
            <person name="Takaki Y."/>
            <person name="Nishi S."/>
            <person name="Hori S."/>
            <person name="Arai W."/>
            <person name="Tsubouchi T."/>
            <person name="Morono Y."/>
            <person name="Uchiyama I."/>
            <person name="Ito T."/>
            <person name="Fujiyama A."/>
            <person name="Inagaki F."/>
            <person name="Takami H."/>
        </authorList>
    </citation>
    <scope>NUCLEOTIDE SEQUENCE</scope>
    <source>
        <strain evidence="1">Expedition CK06-06</strain>
    </source>
</reference>
<protein>
    <submittedName>
        <fullName evidence="1">Uncharacterized protein</fullName>
    </submittedName>
</protein>
<gene>
    <name evidence="1" type="ORF">S03H2_56553</name>
</gene>
<name>X1J362_9ZZZZ</name>
<proteinExistence type="predicted"/>
<dbReference type="EMBL" id="BARU01036185">
    <property type="protein sequence ID" value="GAH88417.1"/>
    <property type="molecule type" value="Genomic_DNA"/>
</dbReference>
<comment type="caution">
    <text evidence="1">The sequence shown here is derived from an EMBL/GenBank/DDBJ whole genome shotgun (WGS) entry which is preliminary data.</text>
</comment>
<sequence>MRTIEQLLADLKRIQRGGGDTEDVDAELAQHGYVNKDAHRGGSRFVGEGASPDLVKHVAAGGSVGPGGEFMSAGAPAGTIGAKADGGSLADTMTKALSEGTPSAGGVLVPAEVAAQIVTLI</sequence>
<dbReference type="AlphaFoldDB" id="X1J362"/>